<protein>
    <recommendedName>
        <fullName evidence="1">THIF-type NAD/FAD binding fold domain-containing protein</fullName>
    </recommendedName>
</protein>
<dbReference type="GO" id="GO:0004792">
    <property type="term" value="F:thiosulfate-cyanide sulfurtransferase activity"/>
    <property type="evidence" value="ECO:0007669"/>
    <property type="project" value="TreeGrafter"/>
</dbReference>
<keyword evidence="3" id="KW-1185">Reference proteome</keyword>
<gene>
    <name evidence="2" type="ORF">VW35_07770</name>
</gene>
<dbReference type="STRING" id="361041.VW35_07770"/>
<feature type="domain" description="THIF-type NAD/FAD binding fold" evidence="1">
    <location>
        <begin position="13"/>
        <end position="239"/>
    </location>
</feature>
<dbReference type="Pfam" id="PF00899">
    <property type="entry name" value="ThiF"/>
    <property type="match status" value="1"/>
</dbReference>
<dbReference type="OrthoDB" id="9804286at2"/>
<dbReference type="GO" id="GO:0008641">
    <property type="term" value="F:ubiquitin-like modifier activating enzyme activity"/>
    <property type="evidence" value="ECO:0007669"/>
    <property type="project" value="InterPro"/>
</dbReference>
<dbReference type="PATRIC" id="fig|361041.3.peg.892"/>
<accession>A0A0F5LD54</accession>
<dbReference type="CDD" id="cd00757">
    <property type="entry name" value="ThiF_MoeB_HesA_family"/>
    <property type="match status" value="1"/>
</dbReference>
<dbReference type="PANTHER" id="PTHR10953">
    <property type="entry name" value="UBIQUITIN-ACTIVATING ENZYME E1"/>
    <property type="match status" value="1"/>
</dbReference>
<proteinExistence type="predicted"/>
<dbReference type="SUPFAM" id="SSF69572">
    <property type="entry name" value="Activating enzymes of the ubiquitin-like proteins"/>
    <property type="match status" value="1"/>
</dbReference>
<evidence type="ECO:0000313" key="2">
    <source>
        <dbReference type="EMBL" id="KKB80293.1"/>
    </source>
</evidence>
<comment type="caution">
    <text evidence="2">The sequence shown here is derived from an EMBL/GenBank/DDBJ whole genome shotgun (WGS) entry which is preliminary data.</text>
</comment>
<sequence length="244" mass="25322">MPDAITPEERRRYARQMMLRGIGTEGQQKLKSARVVVVGAGGLGSPVLQYLVGAGIGHITLIDPDTVSESNLHRQVIHASTAIGQAKVESAKTFAAGLNRWTEIEPIQALASAATLRPCLQDADLLLDCTDNVESRRACVAASAGVCPLIIGAAIAFDGFVTVVPADADGKAVLDALYPGEPEPGDTCEMLGVLGPIVGVIGAVMATEAIKLLAGFGTSLAGRALFFGAQNSSFMELELLPRAA</sequence>
<dbReference type="GO" id="GO:0008146">
    <property type="term" value="F:sulfotransferase activity"/>
    <property type="evidence" value="ECO:0007669"/>
    <property type="project" value="TreeGrafter"/>
</dbReference>
<dbReference type="Proteomes" id="UP000033514">
    <property type="component" value="Unassembled WGS sequence"/>
</dbReference>
<dbReference type="GO" id="GO:0005829">
    <property type="term" value="C:cytosol"/>
    <property type="evidence" value="ECO:0007669"/>
    <property type="project" value="TreeGrafter"/>
</dbReference>
<evidence type="ECO:0000259" key="1">
    <source>
        <dbReference type="Pfam" id="PF00899"/>
    </source>
</evidence>
<organism evidence="2 3">
    <name type="scientific">Devosia soli</name>
    <dbReference type="NCBI Taxonomy" id="361041"/>
    <lineage>
        <taxon>Bacteria</taxon>
        <taxon>Pseudomonadati</taxon>
        <taxon>Pseudomonadota</taxon>
        <taxon>Alphaproteobacteria</taxon>
        <taxon>Hyphomicrobiales</taxon>
        <taxon>Devosiaceae</taxon>
        <taxon>Devosia</taxon>
    </lineage>
</organism>
<dbReference type="GO" id="GO:0016779">
    <property type="term" value="F:nucleotidyltransferase activity"/>
    <property type="evidence" value="ECO:0007669"/>
    <property type="project" value="TreeGrafter"/>
</dbReference>
<name>A0A0F5LD54_9HYPH</name>
<dbReference type="InterPro" id="IPR045886">
    <property type="entry name" value="ThiF/MoeB/HesA"/>
</dbReference>
<dbReference type="Gene3D" id="3.40.50.720">
    <property type="entry name" value="NAD(P)-binding Rossmann-like Domain"/>
    <property type="match status" value="1"/>
</dbReference>
<reference evidence="2 3" key="1">
    <citation type="submission" date="2015-03" db="EMBL/GenBank/DDBJ databases">
        <authorList>
            <person name="Hassan Y.I."/>
            <person name="Lepp D."/>
            <person name="Zhou T."/>
        </authorList>
    </citation>
    <scope>NUCLEOTIDE SEQUENCE [LARGE SCALE GENOMIC DNA]</scope>
    <source>
        <strain evidence="2 3">GH2-10</strain>
    </source>
</reference>
<dbReference type="PANTHER" id="PTHR10953:SF102">
    <property type="entry name" value="ADENYLYLTRANSFERASE AND SULFURTRANSFERASE MOCS3"/>
    <property type="match status" value="1"/>
</dbReference>
<dbReference type="InterPro" id="IPR035985">
    <property type="entry name" value="Ubiquitin-activating_enz"/>
</dbReference>
<dbReference type="RefSeq" id="WP_046142608.1">
    <property type="nucleotide sequence ID" value="NZ_LAJG01000014.1"/>
</dbReference>
<dbReference type="InterPro" id="IPR000594">
    <property type="entry name" value="ThiF_NAD_FAD-bd"/>
</dbReference>
<dbReference type="EMBL" id="LAJG01000014">
    <property type="protein sequence ID" value="KKB80293.1"/>
    <property type="molecule type" value="Genomic_DNA"/>
</dbReference>
<dbReference type="AlphaFoldDB" id="A0A0F5LD54"/>
<evidence type="ECO:0000313" key="3">
    <source>
        <dbReference type="Proteomes" id="UP000033514"/>
    </source>
</evidence>